<organism evidence="2 3">
    <name type="scientific">Durio zibethinus</name>
    <name type="common">Durian</name>
    <dbReference type="NCBI Taxonomy" id="66656"/>
    <lineage>
        <taxon>Eukaryota</taxon>
        <taxon>Viridiplantae</taxon>
        <taxon>Streptophyta</taxon>
        <taxon>Embryophyta</taxon>
        <taxon>Tracheophyta</taxon>
        <taxon>Spermatophyta</taxon>
        <taxon>Magnoliopsida</taxon>
        <taxon>eudicotyledons</taxon>
        <taxon>Gunneridae</taxon>
        <taxon>Pentapetalae</taxon>
        <taxon>rosids</taxon>
        <taxon>malvids</taxon>
        <taxon>Malvales</taxon>
        <taxon>Malvaceae</taxon>
        <taxon>Helicteroideae</taxon>
        <taxon>Durio</taxon>
    </lineage>
</organism>
<evidence type="ECO:0000256" key="1">
    <source>
        <dbReference type="SAM" id="MobiDB-lite"/>
    </source>
</evidence>
<dbReference type="OrthoDB" id="361835at2759"/>
<proteinExistence type="predicted"/>
<dbReference type="Proteomes" id="UP000515121">
    <property type="component" value="Unplaced"/>
</dbReference>
<dbReference type="PANTHER" id="PTHR33828">
    <property type="entry name" value="OS05G0596200 PROTEIN"/>
    <property type="match status" value="1"/>
</dbReference>
<accession>A0A6P6A0C5</accession>
<dbReference type="GO" id="GO:0016874">
    <property type="term" value="F:ligase activity"/>
    <property type="evidence" value="ECO:0007669"/>
    <property type="project" value="UniProtKB-KW"/>
</dbReference>
<dbReference type="AlphaFoldDB" id="A0A6P6A0C5"/>
<feature type="region of interest" description="Disordered" evidence="1">
    <location>
        <begin position="286"/>
        <end position="366"/>
    </location>
</feature>
<evidence type="ECO:0000313" key="3">
    <source>
        <dbReference type="RefSeq" id="XP_022758237.1"/>
    </source>
</evidence>
<feature type="compositionally biased region" description="Basic and acidic residues" evidence="1">
    <location>
        <begin position="137"/>
        <end position="162"/>
    </location>
</feature>
<sequence length="366" mass="41614">MGHCFIKTAPFRCSNLPLVRAWALGGLKRSTSQFFTQLQNQEPESSSQGFLFFAETVQKSQSLFFFFFSIFSLEIKTEASDFSRILRMPSEDSKQVKKEEPEDDEADRKILSSMVENRKKKLSSNSNNADVSNSKSRPKEGKVKKEELVDDDDHGKDEDFKIPIKGSSSGSRAKATKLKREESDDEDEKPISKRSSDNKADKEKELKKKKKKGEEKKAAAGKEGKRGRKVYDLPGQKRDPPEERDPLRIFYETMYKQIPHSEMAQFWMMESGLLPIVEAKKVFEKKQKKIQQQKLSSPMKAASAVKGSTKSVPVKKTPPITPVSSNKKRTDSKVALNQTKKRKAEESSDDDFENVLASRTKKQRAN</sequence>
<evidence type="ECO:0000313" key="2">
    <source>
        <dbReference type="Proteomes" id="UP000515121"/>
    </source>
</evidence>
<feature type="region of interest" description="Disordered" evidence="1">
    <location>
        <begin position="115"/>
        <end position="247"/>
    </location>
</feature>
<dbReference type="GeneID" id="111304983"/>
<dbReference type="KEGG" id="dzi:111304983"/>
<reference evidence="3" key="1">
    <citation type="submission" date="2025-08" db="UniProtKB">
        <authorList>
            <consortium name="RefSeq"/>
        </authorList>
    </citation>
    <scope>IDENTIFICATION</scope>
    <source>
        <tissue evidence="3">Fruit stalk</tissue>
    </source>
</reference>
<feature type="compositionally biased region" description="Basic and acidic residues" evidence="1">
    <location>
        <begin position="189"/>
        <end position="247"/>
    </location>
</feature>
<dbReference type="PANTHER" id="PTHR33828:SF2">
    <property type="entry name" value="NUCLEOLIN"/>
    <property type="match status" value="1"/>
</dbReference>
<gene>
    <name evidence="3" type="primary">LOC111304983</name>
</gene>
<name>A0A6P6A0C5_DURZI</name>
<keyword evidence="3" id="KW-0436">Ligase</keyword>
<protein>
    <submittedName>
        <fullName evidence="3">DNA ligase 1</fullName>
    </submittedName>
</protein>
<feature type="compositionally biased region" description="Low complexity" evidence="1">
    <location>
        <begin position="123"/>
        <end position="135"/>
    </location>
</feature>
<dbReference type="RefSeq" id="XP_022758237.1">
    <property type="nucleotide sequence ID" value="XM_022902502.1"/>
</dbReference>
<keyword evidence="2" id="KW-1185">Reference proteome</keyword>
<feature type="compositionally biased region" description="Low complexity" evidence="1">
    <location>
        <begin position="308"/>
        <end position="324"/>
    </location>
</feature>